<feature type="region of interest" description="Disordered" evidence="1">
    <location>
        <begin position="410"/>
        <end position="442"/>
    </location>
</feature>
<comment type="caution">
    <text evidence="3">The sequence shown here is derived from an EMBL/GenBank/DDBJ whole genome shotgun (WGS) entry which is preliminary data.</text>
</comment>
<evidence type="ECO:0000313" key="4">
    <source>
        <dbReference type="Proteomes" id="UP000326924"/>
    </source>
</evidence>
<dbReference type="Pfam" id="PF00646">
    <property type="entry name" value="F-box"/>
    <property type="match status" value="1"/>
</dbReference>
<dbReference type="InParanoid" id="A0A5J5EXM5"/>
<accession>A0A5J5EXM5</accession>
<dbReference type="PROSITE" id="PS50181">
    <property type="entry name" value="FBOX"/>
    <property type="match status" value="1"/>
</dbReference>
<dbReference type="SMART" id="SM00256">
    <property type="entry name" value="FBOX"/>
    <property type="match status" value="1"/>
</dbReference>
<evidence type="ECO:0000313" key="3">
    <source>
        <dbReference type="EMBL" id="KAA8906539.1"/>
    </source>
</evidence>
<evidence type="ECO:0000256" key="1">
    <source>
        <dbReference type="SAM" id="MobiDB-lite"/>
    </source>
</evidence>
<dbReference type="SUPFAM" id="SSF81383">
    <property type="entry name" value="F-box domain"/>
    <property type="match status" value="1"/>
</dbReference>
<organism evidence="3 4">
    <name type="scientific">Sphaerosporella brunnea</name>
    <dbReference type="NCBI Taxonomy" id="1250544"/>
    <lineage>
        <taxon>Eukaryota</taxon>
        <taxon>Fungi</taxon>
        <taxon>Dikarya</taxon>
        <taxon>Ascomycota</taxon>
        <taxon>Pezizomycotina</taxon>
        <taxon>Pezizomycetes</taxon>
        <taxon>Pezizales</taxon>
        <taxon>Pyronemataceae</taxon>
        <taxon>Sphaerosporella</taxon>
    </lineage>
</organism>
<feature type="compositionally biased region" description="Acidic residues" evidence="1">
    <location>
        <begin position="411"/>
        <end position="442"/>
    </location>
</feature>
<protein>
    <recommendedName>
        <fullName evidence="2">F-box domain-containing protein</fullName>
    </recommendedName>
</protein>
<feature type="domain" description="F-box" evidence="2">
    <location>
        <begin position="89"/>
        <end position="137"/>
    </location>
</feature>
<dbReference type="OrthoDB" id="5396937at2759"/>
<reference evidence="3 4" key="1">
    <citation type="submission" date="2019-09" db="EMBL/GenBank/DDBJ databases">
        <title>Draft genome of the ectomycorrhizal ascomycete Sphaerosporella brunnea.</title>
        <authorList>
            <consortium name="DOE Joint Genome Institute"/>
            <person name="Benucci G.M."/>
            <person name="Marozzi G."/>
            <person name="Antonielli L."/>
            <person name="Sanchez S."/>
            <person name="Marco P."/>
            <person name="Wang X."/>
            <person name="Falini L.B."/>
            <person name="Barry K."/>
            <person name="Haridas S."/>
            <person name="Lipzen A."/>
            <person name="Labutti K."/>
            <person name="Grigoriev I.V."/>
            <person name="Murat C."/>
            <person name="Martin F."/>
            <person name="Albertini E."/>
            <person name="Donnini D."/>
            <person name="Bonito G."/>
        </authorList>
    </citation>
    <scope>NUCLEOTIDE SEQUENCE [LARGE SCALE GENOMIC DNA]</scope>
    <source>
        <strain evidence="3 4">Sb_GMNB300</strain>
    </source>
</reference>
<evidence type="ECO:0000259" key="2">
    <source>
        <dbReference type="PROSITE" id="PS50181"/>
    </source>
</evidence>
<dbReference type="InterPro" id="IPR036047">
    <property type="entry name" value="F-box-like_dom_sf"/>
</dbReference>
<dbReference type="Proteomes" id="UP000326924">
    <property type="component" value="Unassembled WGS sequence"/>
</dbReference>
<sequence>MATIATHIPNSGRTAETAATTLLSPTANEKAMESTTTIQVHLPAKRTLSRSAKFHAGLALLAQQTLSIFKPSKRRAAHGDSSSNGPTPGQRFFNLPVELQLQILNLISLHDLLNIRKTNRQFRHLTVVHENYLVNSYIRTCVPTFIVRLFPPSKKTPTLQYVIELAAKQRIATNLSYQLAEQVSKEMIGRRQRKNMDAELKARTLRRLRRGMTPLVFVLFHFFETYQAAKLQRFGRAALHPLCSLSADEGLKLQSNILAQYPDSMLLAIYQMYHLLLHLLFRRFTPPSWPVFGTLGRWNAFRPCNQAFAKVLVFGGMKEVARLYCTQGYSRRRHAFEKYVRKIDAERNRRFSLDSKPTDPAMARLAQIDVDDLGNLWTPAAEQLLLQREIVQSLEEVGCCGRFVSLLLATADEDDEEEEDDVDDSDDSDDDDGMGSEDDEYW</sequence>
<gene>
    <name evidence="3" type="ORF">FN846DRAFT_948646</name>
</gene>
<name>A0A5J5EXM5_9PEZI</name>
<keyword evidence="4" id="KW-1185">Reference proteome</keyword>
<dbReference type="AlphaFoldDB" id="A0A5J5EXM5"/>
<dbReference type="EMBL" id="VXIS01000088">
    <property type="protein sequence ID" value="KAA8906539.1"/>
    <property type="molecule type" value="Genomic_DNA"/>
</dbReference>
<dbReference type="CDD" id="cd09917">
    <property type="entry name" value="F-box_SF"/>
    <property type="match status" value="1"/>
</dbReference>
<proteinExistence type="predicted"/>
<dbReference type="InterPro" id="IPR001810">
    <property type="entry name" value="F-box_dom"/>
</dbReference>